<dbReference type="EMBL" id="JACVVK020000343">
    <property type="protein sequence ID" value="KAK7477675.1"/>
    <property type="molecule type" value="Genomic_DNA"/>
</dbReference>
<dbReference type="PANTHER" id="PTHR23279:SF36">
    <property type="entry name" value="DEFECTIVE PROBOSCIS EXTENSION RESPONSE 9, ISOFORM A"/>
    <property type="match status" value="1"/>
</dbReference>
<proteinExistence type="predicted"/>
<organism evidence="2 3">
    <name type="scientific">Batillaria attramentaria</name>
    <dbReference type="NCBI Taxonomy" id="370345"/>
    <lineage>
        <taxon>Eukaryota</taxon>
        <taxon>Metazoa</taxon>
        <taxon>Spiralia</taxon>
        <taxon>Lophotrochozoa</taxon>
        <taxon>Mollusca</taxon>
        <taxon>Gastropoda</taxon>
        <taxon>Caenogastropoda</taxon>
        <taxon>Sorbeoconcha</taxon>
        <taxon>Cerithioidea</taxon>
        <taxon>Batillariidae</taxon>
        <taxon>Batillaria</taxon>
    </lineage>
</organism>
<dbReference type="PANTHER" id="PTHR23279">
    <property type="entry name" value="DEFECTIVE PROBOSCIS EXTENSION RESPONSE DPR -RELATED"/>
    <property type="match status" value="1"/>
</dbReference>
<dbReference type="Pfam" id="PF13927">
    <property type="entry name" value="Ig_3"/>
    <property type="match status" value="1"/>
</dbReference>
<dbReference type="InterPro" id="IPR003599">
    <property type="entry name" value="Ig_sub"/>
</dbReference>
<reference evidence="2 3" key="1">
    <citation type="journal article" date="2023" name="Sci. Data">
        <title>Genome assembly of the Korean intertidal mud-creeper Batillaria attramentaria.</title>
        <authorList>
            <person name="Patra A.K."/>
            <person name="Ho P.T."/>
            <person name="Jun S."/>
            <person name="Lee S.J."/>
            <person name="Kim Y."/>
            <person name="Won Y.J."/>
        </authorList>
    </citation>
    <scope>NUCLEOTIDE SEQUENCE [LARGE SCALE GENOMIC DNA]</scope>
    <source>
        <strain evidence="2">Wonlab-2016</strain>
    </source>
</reference>
<sequence length="313" mass="34713">MTFGQPGARLLPVKNCPSRQGLLIQCYCDSFSCTGSRHARQRHLQMGRFFSMAPGGSQGGMSVFAGACPLCMKHLRQQIKCLLAGQCKYKIIWRRASDANPLTVGKESFLDDSRIMLEHEPKSSSWNLLIRDVRLDDAGVYECQVSSKLRHLRHHVLLEVHAIQISGSSVVDKDDRIYLICNATGLGYPPDDLDWFIEGNKLTTSADDKVFIRKFVSLTDKTIVSILEIRDAELEDSGVYTCRASDLQVRSMRVTVLNADTYNVKRGTGRGHSSGASFFSTKSLGARTKLAQQGLASAILLALVRLIQSLMIQ</sequence>
<dbReference type="InterPro" id="IPR007110">
    <property type="entry name" value="Ig-like_dom"/>
</dbReference>
<dbReference type="InterPro" id="IPR036179">
    <property type="entry name" value="Ig-like_dom_sf"/>
</dbReference>
<dbReference type="InterPro" id="IPR013783">
    <property type="entry name" value="Ig-like_fold"/>
</dbReference>
<evidence type="ECO:0000259" key="1">
    <source>
        <dbReference type="PROSITE" id="PS50835"/>
    </source>
</evidence>
<comment type="caution">
    <text evidence="2">The sequence shown here is derived from an EMBL/GenBank/DDBJ whole genome shotgun (WGS) entry which is preliminary data.</text>
</comment>
<keyword evidence="3" id="KW-1185">Reference proteome</keyword>
<dbReference type="InterPro" id="IPR037448">
    <property type="entry name" value="Zig-8"/>
</dbReference>
<dbReference type="Proteomes" id="UP001519460">
    <property type="component" value="Unassembled WGS sequence"/>
</dbReference>
<dbReference type="SMART" id="SM00408">
    <property type="entry name" value="IGc2"/>
    <property type="match status" value="2"/>
</dbReference>
<dbReference type="Gene3D" id="2.60.40.10">
    <property type="entry name" value="Immunoglobulins"/>
    <property type="match status" value="2"/>
</dbReference>
<feature type="domain" description="Ig-like" evidence="1">
    <location>
        <begin position="167"/>
        <end position="255"/>
    </location>
</feature>
<gene>
    <name evidence="2" type="ORF">BaRGS_00031059</name>
</gene>
<name>A0ABD0JSM2_9CAEN</name>
<evidence type="ECO:0000313" key="3">
    <source>
        <dbReference type="Proteomes" id="UP001519460"/>
    </source>
</evidence>
<feature type="domain" description="Ig-like" evidence="1">
    <location>
        <begin position="79"/>
        <end position="153"/>
    </location>
</feature>
<dbReference type="PROSITE" id="PS50835">
    <property type="entry name" value="IG_LIKE"/>
    <property type="match status" value="2"/>
</dbReference>
<dbReference type="SMART" id="SM00409">
    <property type="entry name" value="IG"/>
    <property type="match status" value="2"/>
</dbReference>
<dbReference type="AlphaFoldDB" id="A0ABD0JSM2"/>
<evidence type="ECO:0000313" key="2">
    <source>
        <dbReference type="EMBL" id="KAK7477675.1"/>
    </source>
</evidence>
<accession>A0ABD0JSM2</accession>
<dbReference type="SUPFAM" id="SSF48726">
    <property type="entry name" value="Immunoglobulin"/>
    <property type="match status" value="2"/>
</dbReference>
<dbReference type="InterPro" id="IPR003598">
    <property type="entry name" value="Ig_sub2"/>
</dbReference>
<protein>
    <recommendedName>
        <fullName evidence="1">Ig-like domain-containing protein</fullName>
    </recommendedName>
</protein>